<reference evidence="2 3" key="1">
    <citation type="submission" date="2010-03" db="EMBL/GenBank/DDBJ databases">
        <authorList>
            <person name="Glass J.I."/>
            <person name="Benders G.A."/>
            <person name="Durkin A.S."/>
            <person name="Farmerie W.G."/>
            <person name="Hlavinka K."/>
            <person name="Hostetler J."/>
            <person name="Jackson J."/>
            <person name="May M.A."/>
            <person name="Miller R.H."/>
            <person name="Paralanov V."/>
            <person name="Radune D."/>
            <person name="Szczypinski B."/>
            <person name="Brown D.R."/>
        </authorList>
    </citation>
    <scope>NUCLEOTIDE SEQUENCE [LARGE SCALE GENOMIC DNA]</scope>
    <source>
        <strain evidence="2 3">A21JP2</strain>
    </source>
</reference>
<name>D4XW98_9BACT</name>
<dbReference type="Proteomes" id="UP000004757">
    <property type="component" value="Unassembled WGS sequence"/>
</dbReference>
<proteinExistence type="predicted"/>
<feature type="transmembrane region" description="Helical" evidence="1">
    <location>
        <begin position="6"/>
        <end position="33"/>
    </location>
</feature>
<evidence type="ECO:0000313" key="3">
    <source>
        <dbReference type="Proteomes" id="UP000004757"/>
    </source>
</evidence>
<keyword evidence="1" id="KW-0812">Transmembrane</keyword>
<gene>
    <name evidence="2" type="ORF">MALL_0054</name>
</gene>
<dbReference type="STRING" id="747682.MALL_0054"/>
<organism evidence="2 3">
    <name type="scientific">Mycoplasmopsis alligatoris A21JP2</name>
    <dbReference type="NCBI Taxonomy" id="747682"/>
    <lineage>
        <taxon>Bacteria</taxon>
        <taxon>Bacillati</taxon>
        <taxon>Mycoplasmatota</taxon>
        <taxon>Mycoplasmoidales</taxon>
        <taxon>Metamycoplasmataceae</taxon>
        <taxon>Mycoplasmopsis</taxon>
    </lineage>
</organism>
<comment type="caution">
    <text evidence="2">The sequence shown here is derived from an EMBL/GenBank/DDBJ whole genome shotgun (WGS) entry which is preliminary data.</text>
</comment>
<keyword evidence="1" id="KW-0472">Membrane</keyword>
<evidence type="ECO:0000313" key="2">
    <source>
        <dbReference type="EMBL" id="EFF41376.1"/>
    </source>
</evidence>
<dbReference type="EMBL" id="ADNC01000024">
    <property type="protein sequence ID" value="EFF41376.1"/>
    <property type="molecule type" value="Genomic_DNA"/>
</dbReference>
<evidence type="ECO:0000256" key="1">
    <source>
        <dbReference type="SAM" id="Phobius"/>
    </source>
</evidence>
<protein>
    <submittedName>
        <fullName evidence="2">Conserved domain protein</fullName>
    </submittedName>
</protein>
<dbReference type="RefSeq" id="WP_005683693.1">
    <property type="nucleotide sequence ID" value="NZ_ADNC01000024.1"/>
</dbReference>
<keyword evidence="3" id="KW-1185">Reference proteome</keyword>
<keyword evidence="1" id="KW-1133">Transmembrane helix</keyword>
<sequence length="82" mass="9564">MDSQTTKLIIIIVLAILLVISIILSTIFSYIFYRKYKKSQNTLIDKNQLEILKKDIEIAILTNIDKTKTNLENKFDILETVF</sequence>
<dbReference type="AlphaFoldDB" id="D4XW98"/>
<accession>D4XW98</accession>